<accession>A0A5S4G814</accession>
<dbReference type="CDD" id="cd09008">
    <property type="entry name" value="MTAN"/>
    <property type="match status" value="1"/>
</dbReference>
<dbReference type="Gene3D" id="3.40.50.1580">
    <property type="entry name" value="Nucleoside phosphorylase domain"/>
    <property type="match status" value="1"/>
</dbReference>
<proteinExistence type="predicted"/>
<dbReference type="GO" id="GO:0005829">
    <property type="term" value="C:cytosol"/>
    <property type="evidence" value="ECO:0007669"/>
    <property type="project" value="TreeGrafter"/>
</dbReference>
<evidence type="ECO:0000313" key="4">
    <source>
        <dbReference type="Proteomes" id="UP000306628"/>
    </source>
</evidence>
<dbReference type="PANTHER" id="PTHR46832">
    <property type="entry name" value="5'-METHYLTHIOADENOSINE/S-ADENOSYLHOMOCYSTEINE NUCLEOSIDASE"/>
    <property type="match status" value="1"/>
</dbReference>
<dbReference type="OrthoDB" id="44283at2"/>
<keyword evidence="4" id="KW-1185">Reference proteome</keyword>
<dbReference type="PANTHER" id="PTHR46832:SF1">
    <property type="entry name" value="5'-METHYLTHIOADENOSINE_S-ADENOSYLHOMOCYSTEINE NUCLEOSIDASE"/>
    <property type="match status" value="1"/>
</dbReference>
<dbReference type="InterPro" id="IPR035994">
    <property type="entry name" value="Nucleoside_phosphorylase_sf"/>
</dbReference>
<evidence type="ECO:0000313" key="3">
    <source>
        <dbReference type="EMBL" id="TMR29157.1"/>
    </source>
</evidence>
<feature type="region of interest" description="Disordered" evidence="1">
    <location>
        <begin position="249"/>
        <end position="283"/>
    </location>
</feature>
<dbReference type="GO" id="GO:0019284">
    <property type="term" value="P:L-methionine salvage from S-adenosylmethionine"/>
    <property type="evidence" value="ECO:0007669"/>
    <property type="project" value="TreeGrafter"/>
</dbReference>
<reference evidence="3 4" key="1">
    <citation type="submission" date="2019-05" db="EMBL/GenBank/DDBJ databases">
        <title>Draft genome sequence of Nonomuraea zeae DSM 100528.</title>
        <authorList>
            <person name="Saricaoglu S."/>
            <person name="Isik K."/>
        </authorList>
    </citation>
    <scope>NUCLEOTIDE SEQUENCE [LARGE SCALE GENOMIC DNA]</scope>
    <source>
        <strain evidence="3 4">DSM 100528</strain>
    </source>
</reference>
<name>A0A5S4G814_9ACTN</name>
<dbReference type="AlphaFoldDB" id="A0A5S4G814"/>
<evidence type="ECO:0000259" key="2">
    <source>
        <dbReference type="Pfam" id="PF01048"/>
    </source>
</evidence>
<protein>
    <submittedName>
        <fullName evidence="3">5'-methylthioadenosine/S-adenosylhomocysteine nucleosidase</fullName>
    </submittedName>
</protein>
<feature type="domain" description="Nucleoside phosphorylase" evidence="2">
    <location>
        <begin position="4"/>
        <end position="240"/>
    </location>
</feature>
<dbReference type="Proteomes" id="UP000306628">
    <property type="component" value="Unassembled WGS sequence"/>
</dbReference>
<dbReference type="GO" id="GO:0008930">
    <property type="term" value="F:methylthioadenosine nucleosidase activity"/>
    <property type="evidence" value="ECO:0007669"/>
    <property type="project" value="TreeGrafter"/>
</dbReference>
<dbReference type="GO" id="GO:0008782">
    <property type="term" value="F:adenosylhomocysteine nucleosidase activity"/>
    <property type="evidence" value="ECO:0007669"/>
    <property type="project" value="TreeGrafter"/>
</dbReference>
<organism evidence="3 4">
    <name type="scientific">Nonomuraea zeae</name>
    <dbReference type="NCBI Taxonomy" id="1642303"/>
    <lineage>
        <taxon>Bacteria</taxon>
        <taxon>Bacillati</taxon>
        <taxon>Actinomycetota</taxon>
        <taxon>Actinomycetes</taxon>
        <taxon>Streptosporangiales</taxon>
        <taxon>Streptosporangiaceae</taxon>
        <taxon>Nonomuraea</taxon>
    </lineage>
</organism>
<feature type="compositionally biased region" description="Basic and acidic residues" evidence="1">
    <location>
        <begin position="261"/>
        <end position="283"/>
    </location>
</feature>
<dbReference type="InterPro" id="IPR000845">
    <property type="entry name" value="Nucleoside_phosphorylase_d"/>
</dbReference>
<gene>
    <name evidence="3" type="ORF">ETD85_33440</name>
</gene>
<dbReference type="GO" id="GO:0009116">
    <property type="term" value="P:nucleoside metabolic process"/>
    <property type="evidence" value="ECO:0007669"/>
    <property type="project" value="InterPro"/>
</dbReference>
<evidence type="ECO:0000256" key="1">
    <source>
        <dbReference type="SAM" id="MobiDB-lite"/>
    </source>
</evidence>
<comment type="caution">
    <text evidence="3">The sequence shown here is derived from an EMBL/GenBank/DDBJ whole genome shotgun (WGS) entry which is preliminary data.</text>
</comment>
<dbReference type="EMBL" id="VCKX01000126">
    <property type="protein sequence ID" value="TMR29157.1"/>
    <property type="molecule type" value="Genomic_DNA"/>
</dbReference>
<sequence length="394" mass="41689">MVMIVILTALDLEYQAVREHLTDPRVHRHTAGTRFELGRLAGDGRRVALGLVGKGNHPSAVITERAIAEFSPSALLFVGVAGALWPGVGLGDVVVATHVYGYHGGTSEDDGLKARPRVWEIAHETDQIARHLYRTGTWTGRLPAGAAVPAVRFGPIAAGEVVQDSAISAHAQWVRQTYNDALAIEMEAAGVAQAAHHNRSLPMAVVRGISDRADGTKTATDGLNWQPKAAANAAAFAVALAQELAAEHENHPVSNASDASDASKAREAREAKRMTDSVKNVARDNARVGVQAGHIHGNVTIGQPPQTRASDPAAQLAELRDRLARARKAQEVDEDTFTAAEEEIAVAAESLSESTEEGRSKAMIALKKLRGLLADVAELAAHVSTVIAAIRGVL</sequence>
<dbReference type="Pfam" id="PF01048">
    <property type="entry name" value="PNP_UDP_1"/>
    <property type="match status" value="1"/>
</dbReference>
<dbReference type="SUPFAM" id="SSF53167">
    <property type="entry name" value="Purine and uridine phosphorylases"/>
    <property type="match status" value="1"/>
</dbReference>